<dbReference type="InterPro" id="IPR003018">
    <property type="entry name" value="GAF"/>
</dbReference>
<evidence type="ECO:0000259" key="1">
    <source>
        <dbReference type="SMART" id="SM00065"/>
    </source>
</evidence>
<protein>
    <submittedName>
        <fullName evidence="2">GAF domain-containing protein</fullName>
    </submittedName>
</protein>
<evidence type="ECO:0000313" key="2">
    <source>
        <dbReference type="EMBL" id="REA62949.1"/>
    </source>
</evidence>
<dbReference type="RefSeq" id="WP_115830267.1">
    <property type="nucleotide sequence ID" value="NZ_QNUL01000004.1"/>
</dbReference>
<gene>
    <name evidence="2" type="ORF">DSL64_08335</name>
</gene>
<dbReference type="Proteomes" id="UP000256373">
    <property type="component" value="Unassembled WGS sequence"/>
</dbReference>
<dbReference type="SMART" id="SM00065">
    <property type="entry name" value="GAF"/>
    <property type="match status" value="1"/>
</dbReference>
<reference evidence="2 3" key="1">
    <citation type="submission" date="2018-07" db="EMBL/GenBank/DDBJ databases">
        <title>Dyadobacter roseus sp. nov., isolated from rose rhizosphere soil.</title>
        <authorList>
            <person name="Chen L."/>
        </authorList>
    </citation>
    <scope>NUCLEOTIDE SEQUENCE [LARGE SCALE GENOMIC DNA]</scope>
    <source>
        <strain evidence="2 3">RS19</strain>
    </source>
</reference>
<dbReference type="PANTHER" id="PTHR43102:SF2">
    <property type="entry name" value="GAF DOMAIN-CONTAINING PROTEIN"/>
    <property type="match status" value="1"/>
</dbReference>
<name>A0A3D8YHZ8_9BACT</name>
<dbReference type="InterPro" id="IPR029016">
    <property type="entry name" value="GAF-like_dom_sf"/>
</dbReference>
<keyword evidence="3" id="KW-1185">Reference proteome</keyword>
<dbReference type="PANTHER" id="PTHR43102">
    <property type="entry name" value="SLR1143 PROTEIN"/>
    <property type="match status" value="1"/>
</dbReference>
<dbReference type="SUPFAM" id="SSF55781">
    <property type="entry name" value="GAF domain-like"/>
    <property type="match status" value="1"/>
</dbReference>
<dbReference type="AlphaFoldDB" id="A0A3D8YHZ8"/>
<dbReference type="Gene3D" id="3.30.450.40">
    <property type="match status" value="1"/>
</dbReference>
<comment type="caution">
    <text evidence="2">The sequence shown here is derived from an EMBL/GenBank/DDBJ whole genome shotgun (WGS) entry which is preliminary data.</text>
</comment>
<organism evidence="2 3">
    <name type="scientific">Dyadobacter luteus</name>
    <dbReference type="NCBI Taxonomy" id="2259619"/>
    <lineage>
        <taxon>Bacteria</taxon>
        <taxon>Pseudomonadati</taxon>
        <taxon>Bacteroidota</taxon>
        <taxon>Cytophagia</taxon>
        <taxon>Cytophagales</taxon>
        <taxon>Spirosomataceae</taxon>
        <taxon>Dyadobacter</taxon>
    </lineage>
</organism>
<dbReference type="EMBL" id="QNUL01000004">
    <property type="protein sequence ID" value="REA62949.1"/>
    <property type="molecule type" value="Genomic_DNA"/>
</dbReference>
<proteinExistence type="predicted"/>
<sequence length="239" mass="27220">MTHSLFSPEENRRIQALKEYNILDSISEKEYDDITKLASQICQTPVSLISLIDDTRQWFKSNHGLFVRETPREYAFCTHTIQNPSQVFVVPDSRVDARFSDNPLVSDDPYVIFYAGAPLVDSNGFALGSLCVIDHKPNSLSEQQLQALQVLAGNVVSLMENRKTQRSLKILHKVLEERHQESESTKKRIEGIISDSLDPVLKEAKTIIDQTKWQNVQELTEKIAVALELVAKIKEEIKR</sequence>
<dbReference type="Pfam" id="PF01590">
    <property type="entry name" value="GAF"/>
    <property type="match status" value="1"/>
</dbReference>
<accession>A0A3D8YHZ8</accession>
<dbReference type="OrthoDB" id="9811889at2"/>
<evidence type="ECO:0000313" key="3">
    <source>
        <dbReference type="Proteomes" id="UP000256373"/>
    </source>
</evidence>
<feature type="domain" description="GAF" evidence="1">
    <location>
        <begin position="26"/>
        <end position="169"/>
    </location>
</feature>